<evidence type="ECO:0000313" key="1">
    <source>
        <dbReference type="EMBL" id="PSL34550.1"/>
    </source>
</evidence>
<gene>
    <name evidence="1" type="ORF">CLV42_102122</name>
</gene>
<name>A0A2P8GKS4_9BACT</name>
<dbReference type="RefSeq" id="WP_106600836.1">
    <property type="nucleotide sequence ID" value="NZ_PYGK01000002.1"/>
</dbReference>
<dbReference type="EMBL" id="PYGK01000002">
    <property type="protein sequence ID" value="PSL34550.1"/>
    <property type="molecule type" value="Genomic_DNA"/>
</dbReference>
<keyword evidence="2" id="KW-1185">Reference proteome</keyword>
<dbReference type="InterPro" id="IPR023381">
    <property type="entry name" value="YP001051499.1-like_dom_sf"/>
</dbReference>
<comment type="caution">
    <text evidence="1">The sequence shown here is derived from an EMBL/GenBank/DDBJ whole genome shotgun (WGS) entry which is preliminary data.</text>
</comment>
<organism evidence="1 2">
    <name type="scientific">Chitinophaga ginsengisoli</name>
    <dbReference type="NCBI Taxonomy" id="363837"/>
    <lineage>
        <taxon>Bacteria</taxon>
        <taxon>Pseudomonadati</taxon>
        <taxon>Bacteroidota</taxon>
        <taxon>Chitinophagia</taxon>
        <taxon>Chitinophagales</taxon>
        <taxon>Chitinophagaceae</taxon>
        <taxon>Chitinophaga</taxon>
    </lineage>
</organism>
<accession>A0A2P8GKS4</accession>
<evidence type="ECO:0000313" key="2">
    <source>
        <dbReference type="Proteomes" id="UP000240978"/>
    </source>
</evidence>
<dbReference type="Gene3D" id="1.20.1590.10">
    <property type="entry name" value="YP_001051499.1 domain like"/>
    <property type="match status" value="1"/>
</dbReference>
<proteinExistence type="predicted"/>
<dbReference type="OrthoDB" id="657374at2"/>
<dbReference type="Proteomes" id="UP000240978">
    <property type="component" value="Unassembled WGS sequence"/>
</dbReference>
<dbReference type="AlphaFoldDB" id="A0A2P8GKS4"/>
<reference evidence="1 2" key="1">
    <citation type="submission" date="2018-03" db="EMBL/GenBank/DDBJ databases">
        <title>Genomic Encyclopedia of Archaeal and Bacterial Type Strains, Phase II (KMG-II): from individual species to whole genera.</title>
        <authorList>
            <person name="Goeker M."/>
        </authorList>
    </citation>
    <scope>NUCLEOTIDE SEQUENCE [LARGE SCALE GENOMIC DNA]</scope>
    <source>
        <strain evidence="1 2">DSM 18107</strain>
    </source>
</reference>
<sequence>MIENLEELLSELNPNDVSRFSLAGAETLWLTFKNIYTKEFKGDVTITSDLFDKAWLLVSGQLKDTTVDQLETAAKSQIPDLDNFMDIFESAWRTTLASAAQNAATGVWLAICGLAVEPLGAAMDTSDIISNTLDILISTQYSVEHGNDEYPSEEDVQGHPLYQHEKTRQLEAIKALKNGKAANFRSEFVTLLNLESLGLPQE</sequence>
<protein>
    <submittedName>
        <fullName evidence="1">Uncharacterized protein DUF416</fullName>
    </submittedName>
</protein>